<evidence type="ECO:0000313" key="2">
    <source>
        <dbReference type="EMBL" id="USN14734.1"/>
    </source>
</evidence>
<organism evidence="2 3">
    <name type="scientific">Brevundimonas phage vB_BpoS-Domovoi</name>
    <dbReference type="NCBI Taxonomy" id="2948598"/>
    <lineage>
        <taxon>Viruses</taxon>
        <taxon>Duplodnaviria</taxon>
        <taxon>Heunggongvirae</taxon>
        <taxon>Uroviricota</taxon>
        <taxon>Caudoviricetes</taxon>
        <taxon>Jeanschmidtviridae</taxon>
        <taxon>Marchewkavirus</taxon>
        <taxon>Marchewkavirus domovoi</taxon>
    </lineage>
</organism>
<keyword evidence="1" id="KW-1133">Transmembrane helix</keyword>
<reference evidence="2 3" key="1">
    <citation type="submission" date="2022-05" db="EMBL/GenBank/DDBJ databases">
        <authorList>
            <person name="Friedrich I."/>
            <person name="Poehlein A."/>
            <person name="Schneider D."/>
            <person name="Hertel R."/>
            <person name="Daniel R."/>
        </authorList>
    </citation>
    <scope>NUCLEOTIDE SEQUENCE [LARGE SCALE GENOMIC DNA]</scope>
</reference>
<proteinExistence type="predicted"/>
<gene>
    <name evidence="2" type="ORF">DOMOVOI_02600</name>
</gene>
<sequence length="75" mass="7892">MSAGVKALRLWSSVLVGVYVSIVMMGGSAYWIKRLAGYGEGQAEHALRGGFLAVLTLVGMGVGVVVARRVWKVGV</sequence>
<dbReference type="Proteomes" id="UP001057221">
    <property type="component" value="Segment"/>
</dbReference>
<evidence type="ECO:0000256" key="1">
    <source>
        <dbReference type="SAM" id="Phobius"/>
    </source>
</evidence>
<keyword evidence="3" id="KW-1185">Reference proteome</keyword>
<feature type="transmembrane region" description="Helical" evidence="1">
    <location>
        <begin position="51"/>
        <end position="71"/>
    </location>
</feature>
<name>A0A9E7MRF4_9CAUD</name>
<dbReference type="EMBL" id="ON529855">
    <property type="protein sequence ID" value="USN14734.1"/>
    <property type="molecule type" value="Genomic_DNA"/>
</dbReference>
<evidence type="ECO:0000313" key="3">
    <source>
        <dbReference type="Proteomes" id="UP001057221"/>
    </source>
</evidence>
<keyword evidence="1" id="KW-0812">Transmembrane</keyword>
<protein>
    <submittedName>
        <fullName evidence="2">Uncharacterized protein</fullName>
    </submittedName>
</protein>
<accession>A0A9E7MRF4</accession>
<feature type="transmembrane region" description="Helical" evidence="1">
    <location>
        <begin position="7"/>
        <end position="31"/>
    </location>
</feature>
<keyword evidence="1" id="KW-0472">Membrane</keyword>